<sequence length="250" mass="28153">MPELADGSVQLVATSPPYNVGVGYDRYTDAKNREEYFEMLERVWKECKRVLVRGGRLAVNVADTGRRPTFSLYCALMRQLSDLGFLFFGTIIWDKGSMAGRTSWGSWLSPRSPSLIDQHEYILVFAKDGFELEVEGGEADVTKEEFMEYTRSVWYVQPETDVRVRAVHPAPFPIEIPLRLIKLFTYRGGLVLDPFAGSGTTLVAAKLAGRHAVGYEISEEYARFAERRLSATPNGAESLDRFLKSTLDGF</sequence>
<evidence type="ECO:0000259" key="4">
    <source>
        <dbReference type="Pfam" id="PF01555"/>
    </source>
</evidence>
<evidence type="ECO:0000256" key="3">
    <source>
        <dbReference type="RuleBase" id="RU362026"/>
    </source>
</evidence>
<dbReference type="InterPro" id="IPR029063">
    <property type="entry name" value="SAM-dependent_MTases_sf"/>
</dbReference>
<keyword evidence="3" id="KW-0680">Restriction system</keyword>
<dbReference type="Pfam" id="PF01555">
    <property type="entry name" value="N6_N4_Mtase"/>
    <property type="match status" value="1"/>
</dbReference>
<keyword evidence="3" id="KW-0949">S-adenosyl-L-methionine</keyword>
<dbReference type="InterPro" id="IPR002941">
    <property type="entry name" value="DNA_methylase_N4/N6"/>
</dbReference>
<organism evidence="5 6">
    <name type="scientific">Candidatus Marsarchaeota G2 archaeon OSP_D</name>
    <dbReference type="NCBI Taxonomy" id="1978157"/>
    <lineage>
        <taxon>Archaea</taxon>
        <taxon>Candidatus Marsarchaeota</taxon>
        <taxon>Candidatus Marsarchaeota group 2</taxon>
    </lineage>
</organism>
<dbReference type="GO" id="GO:0015667">
    <property type="term" value="F:site-specific DNA-methyltransferase (cytosine-N4-specific) activity"/>
    <property type="evidence" value="ECO:0007669"/>
    <property type="project" value="UniProtKB-EC"/>
</dbReference>
<dbReference type="GO" id="GO:0032259">
    <property type="term" value="P:methylation"/>
    <property type="evidence" value="ECO:0007669"/>
    <property type="project" value="UniProtKB-KW"/>
</dbReference>
<dbReference type="CDD" id="cd02440">
    <property type="entry name" value="AdoMet_MTases"/>
    <property type="match status" value="1"/>
</dbReference>
<dbReference type="Gene3D" id="3.40.50.150">
    <property type="entry name" value="Vaccinia Virus protein VP39"/>
    <property type="match status" value="1"/>
</dbReference>
<dbReference type="GO" id="GO:0009307">
    <property type="term" value="P:DNA restriction-modification system"/>
    <property type="evidence" value="ECO:0007669"/>
    <property type="project" value="UniProtKB-KW"/>
</dbReference>
<proteinExistence type="inferred from homology"/>
<comment type="similarity">
    <text evidence="3">Belongs to the N(4)/N(6)-methyltransferase family.</text>
</comment>
<dbReference type="InterPro" id="IPR001091">
    <property type="entry name" value="RM_Methyltransferase"/>
</dbReference>
<comment type="catalytic activity">
    <reaction evidence="3">
        <text>a 2'-deoxycytidine in DNA + S-adenosyl-L-methionine = an N(4)-methyl-2'-deoxycytidine in DNA + S-adenosyl-L-homocysteine + H(+)</text>
        <dbReference type="Rhea" id="RHEA:16857"/>
        <dbReference type="Rhea" id="RHEA-COMP:11369"/>
        <dbReference type="Rhea" id="RHEA-COMP:13674"/>
        <dbReference type="ChEBI" id="CHEBI:15378"/>
        <dbReference type="ChEBI" id="CHEBI:57856"/>
        <dbReference type="ChEBI" id="CHEBI:59789"/>
        <dbReference type="ChEBI" id="CHEBI:85452"/>
        <dbReference type="ChEBI" id="CHEBI:137933"/>
        <dbReference type="EC" id="2.1.1.113"/>
    </reaction>
</comment>
<dbReference type="GO" id="GO:0003677">
    <property type="term" value="F:DNA binding"/>
    <property type="evidence" value="ECO:0007669"/>
    <property type="project" value="InterPro"/>
</dbReference>
<accession>A0A2R6ASD8</accession>
<feature type="domain" description="DNA methylase N-4/N-6" evidence="4">
    <location>
        <begin position="9"/>
        <end position="226"/>
    </location>
</feature>
<dbReference type="GO" id="GO:0008170">
    <property type="term" value="F:N-methyltransferase activity"/>
    <property type="evidence" value="ECO:0007669"/>
    <property type="project" value="InterPro"/>
</dbReference>
<evidence type="ECO:0000313" key="5">
    <source>
        <dbReference type="EMBL" id="PSN89245.1"/>
    </source>
</evidence>
<dbReference type="SUPFAM" id="SSF53335">
    <property type="entry name" value="S-adenosyl-L-methionine-dependent methyltransferases"/>
    <property type="match status" value="1"/>
</dbReference>
<dbReference type="EMBL" id="NEXE01000101">
    <property type="protein sequence ID" value="PSN89245.1"/>
    <property type="molecule type" value="Genomic_DNA"/>
</dbReference>
<comment type="caution">
    <text evidence="5">The sequence shown here is derived from an EMBL/GenBank/DDBJ whole genome shotgun (WGS) entry which is preliminary data.</text>
</comment>
<name>A0A2R6ASD8_9ARCH</name>
<keyword evidence="2" id="KW-0808">Transferase</keyword>
<keyword evidence="1 3" id="KW-0489">Methyltransferase</keyword>
<evidence type="ECO:0000313" key="6">
    <source>
        <dbReference type="Proteomes" id="UP000240322"/>
    </source>
</evidence>
<dbReference type="Proteomes" id="UP000240322">
    <property type="component" value="Unassembled WGS sequence"/>
</dbReference>
<gene>
    <name evidence="5" type="ORF">B9Q03_08675</name>
</gene>
<dbReference type="EC" id="2.1.1.113" evidence="3"/>
<dbReference type="PRINTS" id="PR00508">
    <property type="entry name" value="S21N4MTFRASE"/>
</dbReference>
<protein>
    <recommendedName>
        <fullName evidence="3">Type II methyltransferase</fullName>
        <ecNumber evidence="3">2.1.1.113</ecNumber>
    </recommendedName>
    <alternativeName>
        <fullName evidence="3">N-4 cytosine-specific methyltransferase</fullName>
    </alternativeName>
</protein>
<evidence type="ECO:0000256" key="2">
    <source>
        <dbReference type="ARBA" id="ARBA00022679"/>
    </source>
</evidence>
<dbReference type="AlphaFoldDB" id="A0A2R6ASD8"/>
<evidence type="ECO:0000256" key="1">
    <source>
        <dbReference type="ARBA" id="ARBA00022603"/>
    </source>
</evidence>
<reference evidence="5 6" key="1">
    <citation type="submission" date="2017-04" db="EMBL/GenBank/DDBJ databases">
        <title>Novel microbial lineages endemic to geothermal iron-oxide mats fill important gaps in the evolutionary history of Archaea.</title>
        <authorList>
            <person name="Jay Z.J."/>
            <person name="Beam J.P."/>
            <person name="Dlakic M."/>
            <person name="Rusch D.B."/>
            <person name="Kozubal M.A."/>
            <person name="Inskeep W.P."/>
        </authorList>
    </citation>
    <scope>NUCLEOTIDE SEQUENCE [LARGE SCALE GENOMIC DNA]</scope>
    <source>
        <strain evidence="5">OSP_D</strain>
    </source>
</reference>